<reference evidence="2 3" key="1">
    <citation type="journal article" date="2021" name="MBio">
        <title>A New Model Trypanosomatid, Novymonas esmeraldas: Genomic Perception of Its 'Candidatus Pandoraea novymonadis' Endosymbiont.</title>
        <authorList>
            <person name="Zakharova A."/>
            <person name="Saura A."/>
            <person name="Butenko A."/>
            <person name="Podesvova L."/>
            <person name="Warmusova S."/>
            <person name="Kostygov A.Y."/>
            <person name="Nenarokova A."/>
            <person name="Lukes J."/>
            <person name="Opperdoes F.R."/>
            <person name="Yurchenko V."/>
        </authorList>
    </citation>
    <scope>NUCLEOTIDE SEQUENCE [LARGE SCALE GENOMIC DNA]</scope>
    <source>
        <strain evidence="2 3">E262AT.01</strain>
    </source>
</reference>
<accession>A0AAW0EQK6</accession>
<evidence type="ECO:0000256" key="1">
    <source>
        <dbReference type="SAM" id="Phobius"/>
    </source>
</evidence>
<dbReference type="Proteomes" id="UP001430356">
    <property type="component" value="Unassembled WGS sequence"/>
</dbReference>
<dbReference type="PANTHER" id="PTHR40736">
    <property type="match status" value="1"/>
</dbReference>
<keyword evidence="1" id="KW-0812">Transmembrane</keyword>
<keyword evidence="1" id="KW-1133">Transmembrane helix</keyword>
<keyword evidence="1" id="KW-0472">Membrane</keyword>
<dbReference type="PANTHER" id="PTHR40736:SF3">
    <property type="match status" value="1"/>
</dbReference>
<dbReference type="AlphaFoldDB" id="A0AAW0EQK6"/>
<comment type="caution">
    <text evidence="2">The sequence shown here is derived from an EMBL/GenBank/DDBJ whole genome shotgun (WGS) entry which is preliminary data.</text>
</comment>
<evidence type="ECO:0000313" key="2">
    <source>
        <dbReference type="EMBL" id="KAK7196397.1"/>
    </source>
</evidence>
<name>A0AAW0EQK6_9TRYP</name>
<dbReference type="EMBL" id="JAECZO010000075">
    <property type="protein sequence ID" value="KAK7196397.1"/>
    <property type="molecule type" value="Genomic_DNA"/>
</dbReference>
<evidence type="ECO:0000313" key="3">
    <source>
        <dbReference type="Proteomes" id="UP001430356"/>
    </source>
</evidence>
<feature type="transmembrane region" description="Helical" evidence="1">
    <location>
        <begin position="89"/>
        <end position="110"/>
    </location>
</feature>
<gene>
    <name evidence="2" type="ORF">NESM_000576700</name>
</gene>
<keyword evidence="3" id="KW-1185">Reference proteome</keyword>
<protein>
    <submittedName>
        <fullName evidence="2">Uncharacterized protein</fullName>
    </submittedName>
</protein>
<proteinExistence type="predicted"/>
<sequence length="164" mass="18115">MSRLVRTLAKPFTAPVALCTRHVAAMDEPLKRHIDAYAARGEDITTAVWREYADAQRALLPHRWTKFKGELAYLTSGEMAITELAAKDLLLFLRFLTKCLAVFLAAVMIGRRSVYPSLQPTSPFVEEIVKNWQPNRLSRVAGTEFIAQAQAEAAAAEAASSPIA</sequence>
<organism evidence="2 3">
    <name type="scientific">Novymonas esmeraldas</name>
    <dbReference type="NCBI Taxonomy" id="1808958"/>
    <lineage>
        <taxon>Eukaryota</taxon>
        <taxon>Discoba</taxon>
        <taxon>Euglenozoa</taxon>
        <taxon>Kinetoplastea</taxon>
        <taxon>Metakinetoplastina</taxon>
        <taxon>Trypanosomatida</taxon>
        <taxon>Trypanosomatidae</taxon>
        <taxon>Novymonas</taxon>
    </lineage>
</organism>